<dbReference type="AlphaFoldDB" id="A0A9P0B6E7"/>
<evidence type="ECO:0000313" key="1">
    <source>
        <dbReference type="EMBL" id="CAH0558613.1"/>
    </source>
</evidence>
<accession>A0A9P0B6E7</accession>
<gene>
    <name evidence="1" type="ORF">MELIAE_LOCUS8905</name>
</gene>
<organism evidence="1 2">
    <name type="scientific">Brassicogethes aeneus</name>
    <name type="common">Rape pollen beetle</name>
    <name type="synonym">Meligethes aeneus</name>
    <dbReference type="NCBI Taxonomy" id="1431903"/>
    <lineage>
        <taxon>Eukaryota</taxon>
        <taxon>Metazoa</taxon>
        <taxon>Ecdysozoa</taxon>
        <taxon>Arthropoda</taxon>
        <taxon>Hexapoda</taxon>
        <taxon>Insecta</taxon>
        <taxon>Pterygota</taxon>
        <taxon>Neoptera</taxon>
        <taxon>Endopterygota</taxon>
        <taxon>Coleoptera</taxon>
        <taxon>Polyphaga</taxon>
        <taxon>Cucujiformia</taxon>
        <taxon>Nitidulidae</taxon>
        <taxon>Meligethinae</taxon>
        <taxon>Brassicogethes</taxon>
    </lineage>
</organism>
<reference evidence="1" key="1">
    <citation type="submission" date="2021-12" db="EMBL/GenBank/DDBJ databases">
        <authorList>
            <person name="King R."/>
        </authorList>
    </citation>
    <scope>NUCLEOTIDE SEQUENCE</scope>
</reference>
<dbReference type="EMBL" id="OV121137">
    <property type="protein sequence ID" value="CAH0558613.1"/>
    <property type="molecule type" value="Genomic_DNA"/>
</dbReference>
<keyword evidence="2" id="KW-1185">Reference proteome</keyword>
<evidence type="ECO:0000313" key="2">
    <source>
        <dbReference type="Proteomes" id="UP001154078"/>
    </source>
</evidence>
<dbReference type="OrthoDB" id="6769633at2759"/>
<dbReference type="Proteomes" id="UP001154078">
    <property type="component" value="Chromosome 6"/>
</dbReference>
<name>A0A9P0B6E7_BRAAE</name>
<proteinExistence type="predicted"/>
<protein>
    <submittedName>
        <fullName evidence="1">Uncharacterized protein</fullName>
    </submittedName>
</protein>
<sequence>MYWSKSRMFLGRMDLLLVSNPDRFPSYKILQDEKKKCYLNNIRVSETSADVPLQALLNHTVERLITVQENVLLSLPNEELSKLHLITKWGFDGSSGHSSYKQAFHGSEASDSSVFITTIVPLRLVCDPNSKNSKIIWQNPRPSSTRYCRPLKITFVKESKEISVAEKNRVDAEIQ</sequence>